<accession>A0ABU3E281</accession>
<name>A0ABU3E281_9FLAO</name>
<gene>
    <name evidence="1" type="ORF">RM549_08335</name>
</gene>
<organism evidence="1 2">
    <name type="scientific">Autumnicola patrickiae</name>
    <dbReference type="NCBI Taxonomy" id="3075591"/>
    <lineage>
        <taxon>Bacteria</taxon>
        <taxon>Pseudomonadati</taxon>
        <taxon>Bacteroidota</taxon>
        <taxon>Flavobacteriia</taxon>
        <taxon>Flavobacteriales</taxon>
        <taxon>Flavobacteriaceae</taxon>
        <taxon>Autumnicola</taxon>
    </lineage>
</organism>
<evidence type="ECO:0000313" key="2">
    <source>
        <dbReference type="Proteomes" id="UP001261624"/>
    </source>
</evidence>
<keyword evidence="2" id="KW-1185">Reference proteome</keyword>
<proteinExistence type="predicted"/>
<reference evidence="1 2" key="1">
    <citation type="submission" date="2023-09" db="EMBL/GenBank/DDBJ databases">
        <authorList>
            <person name="Rey-Velasco X."/>
        </authorList>
    </citation>
    <scope>NUCLEOTIDE SEQUENCE [LARGE SCALE GENOMIC DNA]</scope>
    <source>
        <strain evidence="1 2">F188</strain>
    </source>
</reference>
<dbReference type="EMBL" id="JAVRHM010000008">
    <property type="protein sequence ID" value="MDT0689789.1"/>
    <property type="molecule type" value="Genomic_DNA"/>
</dbReference>
<comment type="caution">
    <text evidence="1">The sequence shown here is derived from an EMBL/GenBank/DDBJ whole genome shotgun (WGS) entry which is preliminary data.</text>
</comment>
<dbReference type="Proteomes" id="UP001261624">
    <property type="component" value="Unassembled WGS sequence"/>
</dbReference>
<evidence type="ECO:0000313" key="1">
    <source>
        <dbReference type="EMBL" id="MDT0689789.1"/>
    </source>
</evidence>
<sequence length="106" mass="11955">MKDYGTLSQALNKLKLEEGYEFDFNLLDEKIEIKSLNETYGVEDFDVDKVLRFEGMSNPDDNAILYAITTDNGKKGVLVDGYGISGGQVSKEMLKKLDLKENRPIN</sequence>
<dbReference type="RefSeq" id="WP_311683672.1">
    <property type="nucleotide sequence ID" value="NZ_JAVRHM010000008.1"/>
</dbReference>
<protein>
    <submittedName>
        <fullName evidence="1">Phosphoribosylpyrophosphate synthetase</fullName>
    </submittedName>
</protein>